<feature type="compositionally biased region" description="Low complexity" evidence="1">
    <location>
        <begin position="180"/>
        <end position="193"/>
    </location>
</feature>
<protein>
    <submittedName>
        <fullName evidence="2">Uncharacterized protein</fullName>
    </submittedName>
</protein>
<gene>
    <name evidence="2" type="ORF">PGLA1383_LOCUS28027</name>
</gene>
<keyword evidence="3" id="KW-1185">Reference proteome</keyword>
<dbReference type="EMBL" id="CAJNNV010024571">
    <property type="protein sequence ID" value="CAE8610200.1"/>
    <property type="molecule type" value="Genomic_DNA"/>
</dbReference>
<dbReference type="Proteomes" id="UP000654075">
    <property type="component" value="Unassembled WGS sequence"/>
</dbReference>
<evidence type="ECO:0000256" key="1">
    <source>
        <dbReference type="SAM" id="MobiDB-lite"/>
    </source>
</evidence>
<evidence type="ECO:0000313" key="2">
    <source>
        <dbReference type="EMBL" id="CAE8610200.1"/>
    </source>
</evidence>
<sequence>AFLEFADSMARRRAHCKNEKYIADCQLQLHYSTQHSLAEAVAQCNFSTYEMASYKMQRQVLAARVQSIAANASSRQEQAARQASQMSGFQEHHDVTPFQFYGQRGAMGIPPPPPAQQQQPPGLGPSMWDPSQMKVQDLHQLHMMQMQAKALPPRRPQAAEMAAAYAKHSQAQSQWMQAQALSNDQQRQLQMHRQQLDDEKSKAEKDLAPSMKKANAIQIVKNVPAVRKASVTVSDDGGAGGWLDLTISTNLPKSHGPLLSAKERGELNDLQDFLKRFTPVDRKEAVQPGPTETVLQAELQDTRPKLPNGSSKSLLTPEQHRQLLDFSAWFDRIETA</sequence>
<proteinExistence type="predicted"/>
<feature type="region of interest" description="Disordered" evidence="1">
    <location>
        <begin position="102"/>
        <end position="130"/>
    </location>
</feature>
<accession>A0A813FAD6</accession>
<feature type="compositionally biased region" description="Basic and acidic residues" evidence="1">
    <location>
        <begin position="194"/>
        <end position="207"/>
    </location>
</feature>
<organism evidence="2 3">
    <name type="scientific">Polarella glacialis</name>
    <name type="common">Dinoflagellate</name>
    <dbReference type="NCBI Taxonomy" id="89957"/>
    <lineage>
        <taxon>Eukaryota</taxon>
        <taxon>Sar</taxon>
        <taxon>Alveolata</taxon>
        <taxon>Dinophyceae</taxon>
        <taxon>Suessiales</taxon>
        <taxon>Suessiaceae</taxon>
        <taxon>Polarella</taxon>
    </lineage>
</organism>
<feature type="region of interest" description="Disordered" evidence="1">
    <location>
        <begin position="180"/>
        <end position="210"/>
    </location>
</feature>
<name>A0A813FAD6_POLGL</name>
<dbReference type="AlphaFoldDB" id="A0A813FAD6"/>
<evidence type="ECO:0000313" key="3">
    <source>
        <dbReference type="Proteomes" id="UP000654075"/>
    </source>
</evidence>
<comment type="caution">
    <text evidence="2">The sequence shown here is derived from an EMBL/GenBank/DDBJ whole genome shotgun (WGS) entry which is preliminary data.</text>
</comment>
<feature type="non-terminal residue" evidence="2">
    <location>
        <position position="336"/>
    </location>
</feature>
<reference evidence="2" key="1">
    <citation type="submission" date="2021-02" db="EMBL/GenBank/DDBJ databases">
        <authorList>
            <person name="Dougan E. K."/>
            <person name="Rhodes N."/>
            <person name="Thang M."/>
            <person name="Chan C."/>
        </authorList>
    </citation>
    <scope>NUCLEOTIDE SEQUENCE</scope>
</reference>